<dbReference type="GeneID" id="20171070"/>
<dbReference type="EMBL" id="KI669561">
    <property type="protein sequence ID" value="ETN24356.1"/>
    <property type="molecule type" value="Genomic_DNA"/>
</dbReference>
<sequence>MESVGSDHGEYDPDDLDLPASRQATVATAATTTGLPAITPRIRVSAMSELKEFSGKDDDEDRARVWIGKVKSAFIRDQAPDDEKCLKKLEPYLLVDERQSRNRTGTEPITHINKLQMCLRWLGGGSYHDVRSNSGVSVAAFYASIHQIVDAIIAHPELQLEFPTTEPAQRHATKAFERLGSSRIMKGCVGAVDGWLCPIRVPQKKEVSRVRSFFSGHYQRYGVIVQACCDHLSQFTVVTCSSPGGTGDAVAFLKWRLSAIVKDLPKGLYIVGDNLRIRIEMAFGLLICKWRVFKEPLEISFKRVPRTILAACILHNWCINQRLRENRSYRVEDDEDMVEVVESTRLAGDRSVDSTVEPQDSSCYRRLYESSDLVVDTDTYNSSEWVRDAIVGLVPNISRPQRNRIRRAQEEKKNE</sequence>
<feature type="compositionally biased region" description="Basic and acidic residues" evidence="1">
    <location>
        <begin position="1"/>
        <end position="11"/>
    </location>
</feature>
<name>W2RGL7_PHYN3</name>
<protein>
    <submittedName>
        <fullName evidence="2">Uncharacterized protein</fullName>
    </submittedName>
</protein>
<evidence type="ECO:0000313" key="3">
    <source>
        <dbReference type="Proteomes" id="UP000018817"/>
    </source>
</evidence>
<evidence type="ECO:0000256" key="1">
    <source>
        <dbReference type="SAM" id="MobiDB-lite"/>
    </source>
</evidence>
<dbReference type="OrthoDB" id="122770at2759"/>
<dbReference type="PANTHER" id="PTHR22930:SF292">
    <property type="entry name" value="DDE TNP4 DOMAIN-CONTAINING PROTEIN"/>
    <property type="match status" value="1"/>
</dbReference>
<dbReference type="STRING" id="761204.W2RGL7"/>
<dbReference type="AlphaFoldDB" id="W2RGL7"/>
<gene>
    <name evidence="2" type="ORF">PPTG_00722</name>
</gene>
<accession>W2RGL7</accession>
<proteinExistence type="predicted"/>
<reference evidence="3" key="1">
    <citation type="submission" date="2011-12" db="EMBL/GenBank/DDBJ databases">
        <authorList>
            <consortium name="The Broad Institute Genome Sequencing Platform"/>
            <person name="Russ C."/>
            <person name="Tyler B."/>
            <person name="Panabieres F."/>
            <person name="Shan W."/>
            <person name="Tripathy S."/>
            <person name="Grunwald N."/>
            <person name="Machado M."/>
            <person name="Young S.K."/>
            <person name="Zeng Q."/>
            <person name="Gargeya S."/>
            <person name="Fitzgerald M."/>
            <person name="Haas B."/>
            <person name="Abouelleil A."/>
            <person name="Alvarado L."/>
            <person name="Arachchi H.M."/>
            <person name="Berlin A."/>
            <person name="Chapman S.B."/>
            <person name="Gearin G."/>
            <person name="Goldberg J."/>
            <person name="Griggs A."/>
            <person name="Gujja S."/>
            <person name="Hansen M."/>
            <person name="Heiman D."/>
            <person name="Howarth C."/>
            <person name="Larimer J."/>
            <person name="Lui A."/>
            <person name="MacDonald P.J.P."/>
            <person name="McCowen C."/>
            <person name="Montmayeur A."/>
            <person name="Murphy C."/>
            <person name="Neiman D."/>
            <person name="Pearson M."/>
            <person name="Priest M."/>
            <person name="Roberts A."/>
            <person name="Saif S."/>
            <person name="Shea T."/>
            <person name="Sisk P."/>
            <person name="Stolte C."/>
            <person name="Sykes S."/>
            <person name="Wortman J."/>
            <person name="Nusbaum C."/>
            <person name="Birren B."/>
        </authorList>
    </citation>
    <scope>NUCLEOTIDE SEQUENCE [LARGE SCALE GENOMIC DNA]</scope>
    <source>
        <strain evidence="3">INRA-310</strain>
    </source>
</reference>
<feature type="region of interest" description="Disordered" evidence="1">
    <location>
        <begin position="1"/>
        <end position="22"/>
    </location>
</feature>
<dbReference type="Proteomes" id="UP000018817">
    <property type="component" value="Unassembled WGS sequence"/>
</dbReference>
<dbReference type="PANTHER" id="PTHR22930">
    <property type="match status" value="1"/>
</dbReference>
<evidence type="ECO:0000313" key="2">
    <source>
        <dbReference type="EMBL" id="ETN24356.1"/>
    </source>
</evidence>
<dbReference type="RefSeq" id="XP_008890427.1">
    <property type="nucleotide sequence ID" value="XM_008892179.1"/>
</dbReference>
<reference evidence="2 3" key="2">
    <citation type="submission" date="2013-11" db="EMBL/GenBank/DDBJ databases">
        <title>The Genome Sequence of Phytophthora parasitica INRA-310.</title>
        <authorList>
            <consortium name="The Broad Institute Genomics Platform"/>
            <person name="Russ C."/>
            <person name="Tyler B."/>
            <person name="Panabieres F."/>
            <person name="Shan W."/>
            <person name="Tripathy S."/>
            <person name="Grunwald N."/>
            <person name="Machado M."/>
            <person name="Johnson C.S."/>
            <person name="Arredondo F."/>
            <person name="Hong C."/>
            <person name="Coffey M."/>
            <person name="Young S.K."/>
            <person name="Zeng Q."/>
            <person name="Gargeya S."/>
            <person name="Fitzgerald M."/>
            <person name="Abouelleil A."/>
            <person name="Alvarado L."/>
            <person name="Chapman S.B."/>
            <person name="Gainer-Dewar J."/>
            <person name="Goldberg J."/>
            <person name="Griggs A."/>
            <person name="Gujja S."/>
            <person name="Hansen M."/>
            <person name="Howarth C."/>
            <person name="Imamovic A."/>
            <person name="Ireland A."/>
            <person name="Larimer J."/>
            <person name="McCowan C."/>
            <person name="Murphy C."/>
            <person name="Pearson M."/>
            <person name="Poon T.W."/>
            <person name="Priest M."/>
            <person name="Roberts A."/>
            <person name="Saif S."/>
            <person name="Shea T."/>
            <person name="Sykes S."/>
            <person name="Wortman J."/>
            <person name="Nusbaum C."/>
            <person name="Birren B."/>
        </authorList>
    </citation>
    <scope>NUCLEOTIDE SEQUENCE [LARGE SCALE GENOMIC DNA]</scope>
    <source>
        <strain evidence="2 3">INRA-310</strain>
    </source>
</reference>
<organism evidence="2 3">
    <name type="scientific">Phytophthora nicotianae (strain INRA-310)</name>
    <name type="common">Phytophthora parasitica</name>
    <dbReference type="NCBI Taxonomy" id="761204"/>
    <lineage>
        <taxon>Eukaryota</taxon>
        <taxon>Sar</taxon>
        <taxon>Stramenopiles</taxon>
        <taxon>Oomycota</taxon>
        <taxon>Peronosporomycetes</taxon>
        <taxon>Peronosporales</taxon>
        <taxon>Peronosporaceae</taxon>
        <taxon>Phytophthora</taxon>
    </lineage>
</organism>
<dbReference type="InterPro" id="IPR045249">
    <property type="entry name" value="HARBI1-like"/>
</dbReference>
<dbReference type="VEuPathDB" id="FungiDB:PPTG_00722"/>